<dbReference type="InterPro" id="IPR013776">
    <property type="entry name" value="A-amylase_thermo"/>
</dbReference>
<evidence type="ECO:0000259" key="8">
    <source>
        <dbReference type="SMART" id="SM00642"/>
    </source>
</evidence>
<dbReference type="NCBIfam" id="NF006969">
    <property type="entry name" value="PRK09441.1-2"/>
    <property type="match status" value="1"/>
</dbReference>
<comment type="similarity">
    <text evidence="2">Belongs to the glycosyl hydrolase 13 family.</text>
</comment>
<evidence type="ECO:0000256" key="4">
    <source>
        <dbReference type="ARBA" id="ARBA00022801"/>
    </source>
</evidence>
<accession>A0AAI9K6I3</accession>
<reference evidence="9" key="1">
    <citation type="submission" date="2020-06" db="EMBL/GenBank/DDBJ databases">
        <title>Characterization of fructooligosaccharide metabolism and fructooligosaccharide-degrading enzymes in human commensal butyrate producers.</title>
        <authorList>
            <person name="Tanno H."/>
            <person name="Fujii T."/>
            <person name="Hirano K."/>
            <person name="Maeno S."/>
            <person name="Tonozuka T."/>
            <person name="Sakamoto M."/>
            <person name="Ohkuma M."/>
            <person name="Tochio T."/>
            <person name="Endo A."/>
        </authorList>
    </citation>
    <scope>NUCLEOTIDE SEQUENCE</scope>
    <source>
        <strain evidence="9">JCM 31265</strain>
    </source>
</reference>
<dbReference type="EMBL" id="BLYL01000019">
    <property type="protein sequence ID" value="GFO95488.1"/>
    <property type="molecule type" value="Genomic_DNA"/>
</dbReference>
<dbReference type="Pfam" id="PF09154">
    <property type="entry name" value="Alpha-amy_C_pro"/>
    <property type="match status" value="1"/>
</dbReference>
<dbReference type="Gene3D" id="2.60.40.1180">
    <property type="entry name" value="Golgi alpha-mannosidase II"/>
    <property type="match status" value="1"/>
</dbReference>
<dbReference type="Gene3D" id="2.40.30.140">
    <property type="match status" value="1"/>
</dbReference>
<sequence>MKDNGLLVQYFTANTTDSQDLWKKAAEDAAVLKKMGATAVWFPPATKGAQGKEDMGYAPYDLYDLGEFDQKGSVGTRYGTKDEYIAAIKAMKDQGINVYADIAVRQKLGADRIEKVTAADFNTKDIPQMIGNKKTVGALSKFTFPGRKSKYSKFKWNWKHFAGIDWKQEEFKKRVCALEGKDYDEADKEYSKYDYIIGSEIDFYNQEVYDELMAWAQWYEKTTDVDGFRFQEAEAIPAWFVKDFIEATSDVPVAAKKKGADEAPEYVHKDIFAVGDFWHWNTEYLNGYIKATDNEASMFDVPLHFNFHDASVADGEYNMADLLKGSLMMSNPEKAVTFVDNHESQVGGVLESYVEDWFKPLAYAVILLREQGYPCLYIGDYAGIPQVKVKSKKTILNKLLKLRKKYAYGTQHDYFDHSEVVGWTREGDEEHKDSGLAVVMSDGMGGTKRMYVGRQFAGAHFADVMGNAKYDIKIDDEGCGEFYVNRRGLSVWIKKDCKL</sequence>
<feature type="binding site" evidence="7">
    <location>
        <position position="442"/>
    </location>
    <ligand>
        <name>Ca(2+)</name>
        <dbReference type="ChEBI" id="CHEBI:29108"/>
        <label>3</label>
    </ligand>
</feature>
<keyword evidence="7" id="KW-0106">Calcium</keyword>
<keyword evidence="4" id="KW-0378">Hydrolase</keyword>
<gene>
    <name evidence="9" type="ORF">COEU31_25340</name>
</gene>
<dbReference type="SMART" id="SM00642">
    <property type="entry name" value="Aamy"/>
    <property type="match status" value="1"/>
</dbReference>
<dbReference type="SUPFAM" id="SSF51011">
    <property type="entry name" value="Glycosyl hydrolase domain"/>
    <property type="match status" value="1"/>
</dbReference>
<feature type="binding site" evidence="7">
    <location>
        <position position="194"/>
    </location>
    <ligand>
        <name>Ca(2+)</name>
        <dbReference type="ChEBI" id="CHEBI:29108"/>
        <label>1</label>
    </ligand>
</feature>
<comment type="cofactor">
    <cofactor evidence="1">
        <name>Ca(2+)</name>
        <dbReference type="ChEBI" id="CHEBI:29108"/>
    </cofactor>
</comment>
<evidence type="ECO:0000256" key="3">
    <source>
        <dbReference type="ARBA" id="ARBA00022723"/>
    </source>
</evidence>
<evidence type="ECO:0000313" key="10">
    <source>
        <dbReference type="Proteomes" id="UP000660047"/>
    </source>
</evidence>
<feature type="binding site" evidence="7">
    <location>
        <position position="184"/>
    </location>
    <ligand>
        <name>Ca(2+)</name>
        <dbReference type="ChEBI" id="CHEBI:29108"/>
        <label>2</label>
    </ligand>
</feature>
<feature type="binding site" evidence="7">
    <location>
        <position position="202"/>
    </location>
    <ligand>
        <name>Ca(2+)</name>
        <dbReference type="ChEBI" id="CHEBI:29108"/>
        <label>2</label>
    </ligand>
</feature>
<organism evidence="9 10">
    <name type="scientific">Coprococcus eutactus</name>
    <dbReference type="NCBI Taxonomy" id="33043"/>
    <lineage>
        <taxon>Bacteria</taxon>
        <taxon>Bacillati</taxon>
        <taxon>Bacillota</taxon>
        <taxon>Clostridia</taxon>
        <taxon>Lachnospirales</taxon>
        <taxon>Lachnospiraceae</taxon>
        <taxon>Coprococcus</taxon>
    </lineage>
</organism>
<dbReference type="PIRSF" id="PIRSF001021">
    <property type="entry name" value="Alph-amls_thrmst"/>
    <property type="match status" value="1"/>
</dbReference>
<keyword evidence="5" id="KW-0119">Carbohydrate metabolism</keyword>
<feature type="domain" description="Glycosyl hydrolase family 13 catalytic" evidence="8">
    <location>
        <begin position="5"/>
        <end position="403"/>
    </location>
</feature>
<evidence type="ECO:0000256" key="6">
    <source>
        <dbReference type="ARBA" id="ARBA00023295"/>
    </source>
</evidence>
<dbReference type="InterPro" id="IPR013780">
    <property type="entry name" value="Glyco_hydro_b"/>
</dbReference>
<keyword evidence="6" id="KW-0326">Glycosidase</keyword>
<feature type="binding site" evidence="7">
    <location>
        <position position="315"/>
    </location>
    <ligand>
        <name>Ca(2+)</name>
        <dbReference type="ChEBI" id="CHEBI:29108"/>
        <label>3</label>
    </ligand>
</feature>
<dbReference type="RefSeq" id="WP_015533301.1">
    <property type="nucleotide sequence ID" value="NZ_BLYL01000019.1"/>
</dbReference>
<dbReference type="GO" id="GO:0005509">
    <property type="term" value="F:calcium ion binding"/>
    <property type="evidence" value="ECO:0007669"/>
    <property type="project" value="InterPro"/>
</dbReference>
<evidence type="ECO:0000256" key="5">
    <source>
        <dbReference type="ARBA" id="ARBA00023277"/>
    </source>
</evidence>
<evidence type="ECO:0000313" key="9">
    <source>
        <dbReference type="EMBL" id="GFO95488.1"/>
    </source>
</evidence>
<name>A0AAI9K6I3_9FIRM</name>
<keyword evidence="3 7" id="KW-0479">Metal-binding</keyword>
<dbReference type="GO" id="GO:0004553">
    <property type="term" value="F:hydrolase activity, hydrolyzing O-glycosyl compounds"/>
    <property type="evidence" value="ECO:0007669"/>
    <property type="project" value="InterPro"/>
</dbReference>
<dbReference type="NCBIfam" id="NF006968">
    <property type="entry name" value="PRK09441.1-1"/>
    <property type="match status" value="1"/>
</dbReference>
<dbReference type="InterPro" id="IPR006047">
    <property type="entry name" value="GH13_cat_dom"/>
</dbReference>
<dbReference type="InterPro" id="IPR015237">
    <property type="entry name" value="Alpha-amylase_C_pro"/>
</dbReference>
<dbReference type="AlphaFoldDB" id="A0AAI9K6I3"/>
<comment type="caution">
    <text evidence="9">The sequence shown here is derived from an EMBL/GenBank/DDBJ whole genome shotgun (WGS) entry which is preliminary data.</text>
</comment>
<dbReference type="SUPFAM" id="SSF51445">
    <property type="entry name" value="(Trans)glycosidases"/>
    <property type="match status" value="1"/>
</dbReference>
<dbReference type="PANTHER" id="PTHR43447">
    <property type="entry name" value="ALPHA-AMYLASE"/>
    <property type="match status" value="1"/>
</dbReference>
<dbReference type="GO" id="GO:0005975">
    <property type="term" value="P:carbohydrate metabolic process"/>
    <property type="evidence" value="ECO:0007669"/>
    <property type="project" value="InterPro"/>
</dbReference>
<proteinExistence type="inferred from homology"/>
<dbReference type="CDD" id="cd11318">
    <property type="entry name" value="AmyAc_bac_fung_AmyA"/>
    <property type="match status" value="1"/>
</dbReference>
<evidence type="ECO:0000256" key="2">
    <source>
        <dbReference type="ARBA" id="ARBA00008061"/>
    </source>
</evidence>
<dbReference type="Gene3D" id="3.20.20.80">
    <property type="entry name" value="Glycosidases"/>
    <property type="match status" value="1"/>
</dbReference>
<evidence type="ECO:0000256" key="1">
    <source>
        <dbReference type="ARBA" id="ARBA00001913"/>
    </source>
</evidence>
<dbReference type="Proteomes" id="UP000660047">
    <property type="component" value="Unassembled WGS sequence"/>
</dbReference>
<dbReference type="InterPro" id="IPR017853">
    <property type="entry name" value="GH"/>
</dbReference>
<protein>
    <submittedName>
        <fullName evidence="9">Alpha-amylase</fullName>
    </submittedName>
</protein>
<evidence type="ECO:0000256" key="7">
    <source>
        <dbReference type="PIRSR" id="PIRSR001021-2"/>
    </source>
</evidence>